<organism evidence="1">
    <name type="scientific">viral metagenome</name>
    <dbReference type="NCBI Taxonomy" id="1070528"/>
    <lineage>
        <taxon>unclassified sequences</taxon>
        <taxon>metagenomes</taxon>
        <taxon>organismal metagenomes</taxon>
    </lineage>
</organism>
<proteinExistence type="predicted"/>
<protein>
    <submittedName>
        <fullName evidence="1">Uncharacterized protein</fullName>
    </submittedName>
</protein>
<gene>
    <name evidence="1" type="ORF">MM415B06482_0008</name>
</gene>
<dbReference type="AlphaFoldDB" id="A0A6M3LPC6"/>
<reference evidence="1" key="1">
    <citation type="submission" date="2020-03" db="EMBL/GenBank/DDBJ databases">
        <title>The deep terrestrial virosphere.</title>
        <authorList>
            <person name="Holmfeldt K."/>
            <person name="Nilsson E."/>
            <person name="Simone D."/>
            <person name="Lopez-Fernandez M."/>
            <person name="Wu X."/>
            <person name="de Brujin I."/>
            <person name="Lundin D."/>
            <person name="Andersson A."/>
            <person name="Bertilsson S."/>
            <person name="Dopson M."/>
        </authorList>
    </citation>
    <scope>NUCLEOTIDE SEQUENCE</scope>
    <source>
        <strain evidence="1">MM415B06482</strain>
    </source>
</reference>
<sequence length="69" mass="7979">MIGYRVWARHDVEERLAGLLRMVNSYPTGEFRDGCYLILVAVADMFSTELPDQKNQSVMVQVREILDTM</sequence>
<dbReference type="EMBL" id="MT143474">
    <property type="protein sequence ID" value="QJA97227.1"/>
    <property type="molecule type" value="Genomic_DNA"/>
</dbReference>
<evidence type="ECO:0000313" key="1">
    <source>
        <dbReference type="EMBL" id="QJA97227.1"/>
    </source>
</evidence>
<accession>A0A6M3LPC6</accession>
<name>A0A6M3LPC6_9ZZZZ</name>